<dbReference type="InterPro" id="IPR053139">
    <property type="entry name" value="Surface_bspA-like"/>
</dbReference>
<organism evidence="2 3">
    <name type="scientific">Tetraparma gracilis</name>
    <dbReference type="NCBI Taxonomy" id="2962635"/>
    <lineage>
        <taxon>Eukaryota</taxon>
        <taxon>Sar</taxon>
        <taxon>Stramenopiles</taxon>
        <taxon>Ochrophyta</taxon>
        <taxon>Bolidophyceae</taxon>
        <taxon>Parmales</taxon>
        <taxon>Triparmaceae</taxon>
        <taxon>Tetraparma</taxon>
    </lineage>
</organism>
<name>A0ABQ6M6P5_9STRA</name>
<sequence length="323" mass="34472">MSKAVVYRGADPTEFDEDGKPVGEWENDKEVTGVTIADGVTEIKEAAFHRCKGLTNLSFLKDSAITIIGSYAFSVSGLASLRGVEGVSKFGDFAFANCKDLRTIEGLGCEEMGHSCFAWCTLLQSMKGWPASLTVIPVLCFYGCAGMTTVDCDISHVTSIGADVDGHAFAGCTSLLPPSLSKKDADPAAVLAHLKRKAFLETPAGAAELENAARAAEDSLLAELDAEDAAKKEGKKKKKKKKKASGKKGTQQAEPADWRTEFQRYSRGKSLKETVAELHVSVLGADPPPGANLLAVMEKIEAEFGYVGTGTVGERINNVRLQF</sequence>
<feature type="compositionally biased region" description="Basic residues" evidence="1">
    <location>
        <begin position="233"/>
        <end position="246"/>
    </location>
</feature>
<proteinExistence type="predicted"/>
<dbReference type="EMBL" id="BRYB01001208">
    <property type="protein sequence ID" value="GMI20544.1"/>
    <property type="molecule type" value="Genomic_DNA"/>
</dbReference>
<evidence type="ECO:0000256" key="1">
    <source>
        <dbReference type="SAM" id="MobiDB-lite"/>
    </source>
</evidence>
<comment type="caution">
    <text evidence="2">The sequence shown here is derived from an EMBL/GenBank/DDBJ whole genome shotgun (WGS) entry which is preliminary data.</text>
</comment>
<dbReference type="InterPro" id="IPR032675">
    <property type="entry name" value="LRR_dom_sf"/>
</dbReference>
<dbReference type="InterPro" id="IPR026906">
    <property type="entry name" value="LRR_5"/>
</dbReference>
<accession>A0ABQ6M6P5</accession>
<dbReference type="SUPFAM" id="SSF52058">
    <property type="entry name" value="L domain-like"/>
    <property type="match status" value="1"/>
</dbReference>
<dbReference type="Pfam" id="PF13306">
    <property type="entry name" value="LRR_5"/>
    <property type="match status" value="1"/>
</dbReference>
<keyword evidence="3" id="KW-1185">Reference proteome</keyword>
<dbReference type="PANTHER" id="PTHR45661">
    <property type="entry name" value="SURFACE ANTIGEN"/>
    <property type="match status" value="1"/>
</dbReference>
<dbReference type="Gene3D" id="3.80.10.10">
    <property type="entry name" value="Ribonuclease Inhibitor"/>
    <property type="match status" value="1"/>
</dbReference>
<feature type="region of interest" description="Disordered" evidence="1">
    <location>
        <begin position="231"/>
        <end position="261"/>
    </location>
</feature>
<reference evidence="2 3" key="1">
    <citation type="journal article" date="2023" name="Commun. Biol.">
        <title>Genome analysis of Parmales, the sister group of diatoms, reveals the evolutionary specialization of diatoms from phago-mixotrophs to photoautotrophs.</title>
        <authorList>
            <person name="Ban H."/>
            <person name="Sato S."/>
            <person name="Yoshikawa S."/>
            <person name="Yamada K."/>
            <person name="Nakamura Y."/>
            <person name="Ichinomiya M."/>
            <person name="Sato N."/>
            <person name="Blanc-Mathieu R."/>
            <person name="Endo H."/>
            <person name="Kuwata A."/>
            <person name="Ogata H."/>
        </authorList>
    </citation>
    <scope>NUCLEOTIDE SEQUENCE [LARGE SCALE GENOMIC DNA]</scope>
</reference>
<evidence type="ECO:0000313" key="3">
    <source>
        <dbReference type="Proteomes" id="UP001165060"/>
    </source>
</evidence>
<dbReference type="PANTHER" id="PTHR45661:SF3">
    <property type="entry name" value="IG-LIKE DOMAIN-CONTAINING PROTEIN"/>
    <property type="match status" value="1"/>
</dbReference>
<dbReference type="Proteomes" id="UP001165060">
    <property type="component" value="Unassembled WGS sequence"/>
</dbReference>
<protein>
    <recommendedName>
        <fullName evidence="4">Leucine rich repeat protein</fullName>
    </recommendedName>
</protein>
<evidence type="ECO:0008006" key="4">
    <source>
        <dbReference type="Google" id="ProtNLM"/>
    </source>
</evidence>
<gene>
    <name evidence="2" type="ORF">TeGR_g14142</name>
</gene>
<evidence type="ECO:0000313" key="2">
    <source>
        <dbReference type="EMBL" id="GMI20544.1"/>
    </source>
</evidence>